<protein>
    <submittedName>
        <fullName evidence="2">Uncharacterized protein</fullName>
    </submittedName>
</protein>
<evidence type="ECO:0000256" key="1">
    <source>
        <dbReference type="SAM" id="MobiDB-lite"/>
    </source>
</evidence>
<feature type="region of interest" description="Disordered" evidence="1">
    <location>
        <begin position="1"/>
        <end position="66"/>
    </location>
</feature>
<proteinExistence type="predicted"/>
<keyword evidence="3" id="KW-1185">Reference proteome</keyword>
<reference evidence="2 3" key="1">
    <citation type="journal article" date="2018" name="Mol. Genet. Genomics">
        <title>The red deer Cervus elaphus genome CerEla1.0: sequencing, annotating, genes, and chromosomes.</title>
        <authorList>
            <person name="Bana N.A."/>
            <person name="Nyiri A."/>
            <person name="Nagy J."/>
            <person name="Frank K."/>
            <person name="Nagy T."/>
            <person name="Steger V."/>
            <person name="Schiller M."/>
            <person name="Lakatos P."/>
            <person name="Sugar L."/>
            <person name="Horn P."/>
            <person name="Barta E."/>
            <person name="Orosz L."/>
        </authorList>
    </citation>
    <scope>NUCLEOTIDE SEQUENCE [LARGE SCALE GENOMIC DNA]</scope>
    <source>
        <strain evidence="2">Hungarian</strain>
    </source>
</reference>
<evidence type="ECO:0000313" key="2">
    <source>
        <dbReference type="EMBL" id="OWK14053.1"/>
    </source>
</evidence>
<dbReference type="Proteomes" id="UP000242450">
    <property type="component" value="Chromosome 5"/>
</dbReference>
<dbReference type="AlphaFoldDB" id="A0A212D733"/>
<feature type="compositionally biased region" description="Basic and acidic residues" evidence="1">
    <location>
        <begin position="25"/>
        <end position="46"/>
    </location>
</feature>
<name>A0A212D733_CEREH</name>
<evidence type="ECO:0000313" key="3">
    <source>
        <dbReference type="Proteomes" id="UP000242450"/>
    </source>
</evidence>
<comment type="caution">
    <text evidence="2">The sequence shown here is derived from an EMBL/GenBank/DDBJ whole genome shotgun (WGS) entry which is preliminary data.</text>
</comment>
<sequence>MSAGQLEAHLFGGAVQGPSWSLTTDRCESRSRGGELKEKPRDREGDTEVTPGIRASSPGADLTHVS</sequence>
<accession>A0A212D733</accession>
<gene>
    <name evidence="2" type="ORF">Celaphus_00000483</name>
</gene>
<dbReference type="EMBL" id="MKHE01000005">
    <property type="protein sequence ID" value="OWK14053.1"/>
    <property type="molecule type" value="Genomic_DNA"/>
</dbReference>
<organism evidence="2 3">
    <name type="scientific">Cervus elaphus hippelaphus</name>
    <name type="common">European red deer</name>
    <dbReference type="NCBI Taxonomy" id="46360"/>
    <lineage>
        <taxon>Eukaryota</taxon>
        <taxon>Metazoa</taxon>
        <taxon>Chordata</taxon>
        <taxon>Craniata</taxon>
        <taxon>Vertebrata</taxon>
        <taxon>Euteleostomi</taxon>
        <taxon>Mammalia</taxon>
        <taxon>Eutheria</taxon>
        <taxon>Laurasiatheria</taxon>
        <taxon>Artiodactyla</taxon>
        <taxon>Ruminantia</taxon>
        <taxon>Pecora</taxon>
        <taxon>Cervidae</taxon>
        <taxon>Cervinae</taxon>
        <taxon>Cervus</taxon>
    </lineage>
</organism>